<evidence type="ECO:0000313" key="2">
    <source>
        <dbReference type="Proteomes" id="UP000261324"/>
    </source>
</evidence>
<dbReference type="EMBL" id="QSRA01000029">
    <property type="protein sequence ID" value="RGK79339.1"/>
    <property type="molecule type" value="Genomic_DNA"/>
</dbReference>
<gene>
    <name evidence="1" type="ORF">DXC93_15015</name>
</gene>
<evidence type="ECO:0000313" key="1">
    <source>
        <dbReference type="EMBL" id="RGK79339.1"/>
    </source>
</evidence>
<sequence>MESQWSFFESAIRELKEEVEAVRWMDYEECRQKVHDGTMPNCIYEDEFRMVGKYLDRVSVGR</sequence>
<organism evidence="1 2">
    <name type="scientific">Dorea formicigenerans</name>
    <dbReference type="NCBI Taxonomy" id="39486"/>
    <lineage>
        <taxon>Bacteria</taxon>
        <taxon>Bacillati</taxon>
        <taxon>Bacillota</taxon>
        <taxon>Clostridia</taxon>
        <taxon>Lachnospirales</taxon>
        <taxon>Lachnospiraceae</taxon>
        <taxon>Dorea</taxon>
    </lineage>
</organism>
<proteinExistence type="predicted"/>
<reference evidence="1 2" key="1">
    <citation type="submission" date="2018-08" db="EMBL/GenBank/DDBJ databases">
        <title>A genome reference for cultivated species of the human gut microbiota.</title>
        <authorList>
            <person name="Zou Y."/>
            <person name="Xue W."/>
            <person name="Luo G."/>
        </authorList>
    </citation>
    <scope>NUCLEOTIDE SEQUENCE [LARGE SCALE GENOMIC DNA]</scope>
    <source>
        <strain evidence="1 2">TF09-3</strain>
    </source>
</reference>
<comment type="caution">
    <text evidence="1">The sequence shown here is derived from an EMBL/GenBank/DDBJ whole genome shotgun (WGS) entry which is preliminary data.</text>
</comment>
<name>A0A3E4PHB0_9FIRM</name>
<dbReference type="RefSeq" id="WP_117660750.1">
    <property type="nucleotide sequence ID" value="NZ_QSRA01000029.1"/>
</dbReference>
<accession>A0A3E4PHB0</accession>
<protein>
    <submittedName>
        <fullName evidence="1">Uncharacterized protein</fullName>
    </submittedName>
</protein>
<dbReference type="AlphaFoldDB" id="A0A3E4PHB0"/>
<dbReference type="Proteomes" id="UP000261324">
    <property type="component" value="Unassembled WGS sequence"/>
</dbReference>